<gene>
    <name evidence="2" type="ORF">RHODGE_RHODGE_04320</name>
</gene>
<dbReference type="Proteomes" id="UP000289200">
    <property type="component" value="Unassembled WGS sequence"/>
</dbReference>
<dbReference type="RefSeq" id="WP_129611132.1">
    <property type="nucleotide sequence ID" value="NZ_UWOC01000189.1"/>
</dbReference>
<protein>
    <submittedName>
        <fullName evidence="2">Uncharacterized protein</fullName>
    </submittedName>
</protein>
<keyword evidence="3" id="KW-1185">Reference proteome</keyword>
<proteinExistence type="predicted"/>
<feature type="transmembrane region" description="Helical" evidence="1">
    <location>
        <begin position="30"/>
        <end position="52"/>
    </location>
</feature>
<sequence length="104" mass="10406">MTTSPIGTGGFGIDHDPRARCRPVALATQIAAAIALVLSIAAVIAAMTLQIAEASPLATVAAAGAPLRHDLPIAWIASLALVAVGGLTVLIAGLRASMSADRRD</sequence>
<evidence type="ECO:0000313" key="2">
    <source>
        <dbReference type="EMBL" id="VCU11115.1"/>
    </source>
</evidence>
<keyword evidence="1" id="KW-0812">Transmembrane</keyword>
<evidence type="ECO:0000313" key="3">
    <source>
        <dbReference type="Proteomes" id="UP000289200"/>
    </source>
</evidence>
<comment type="caution">
    <text evidence="2">The sequence shown here is derived from an EMBL/GenBank/DDBJ whole genome shotgun (WGS) entry which is preliminary data.</text>
</comment>
<reference evidence="3" key="1">
    <citation type="submission" date="2018-10" db="EMBL/GenBank/DDBJ databases">
        <authorList>
            <person name="Peiro R."/>
            <person name="Begona"/>
            <person name="Cbmso G."/>
            <person name="Lopez M."/>
            <person name="Gonzalez S."/>
            <person name="Sacristan E."/>
            <person name="Castillo E."/>
        </authorList>
    </citation>
    <scope>NUCLEOTIDE SEQUENCE [LARGE SCALE GENOMIC DNA]</scope>
</reference>
<evidence type="ECO:0000256" key="1">
    <source>
        <dbReference type="SAM" id="Phobius"/>
    </source>
</evidence>
<keyword evidence="1" id="KW-0472">Membrane</keyword>
<dbReference type="AlphaFoldDB" id="A0A447D0X6"/>
<name>A0A447D0X6_9BRAD</name>
<keyword evidence="1" id="KW-1133">Transmembrane helix</keyword>
<accession>A0A447D0X6</accession>
<organism evidence="2 3">
    <name type="scientific">Rhodoplanes serenus</name>
    <dbReference type="NCBI Taxonomy" id="200615"/>
    <lineage>
        <taxon>Bacteria</taxon>
        <taxon>Pseudomonadati</taxon>
        <taxon>Pseudomonadota</taxon>
        <taxon>Alphaproteobacteria</taxon>
        <taxon>Hyphomicrobiales</taxon>
        <taxon>Nitrobacteraceae</taxon>
        <taxon>Rhodoplanes</taxon>
    </lineage>
</organism>
<dbReference type="EMBL" id="UWOC01000189">
    <property type="protein sequence ID" value="VCU11115.1"/>
    <property type="molecule type" value="Genomic_DNA"/>
</dbReference>
<feature type="transmembrane region" description="Helical" evidence="1">
    <location>
        <begin position="72"/>
        <end position="94"/>
    </location>
</feature>